<sequence length="249" mass="28372">MIKKVLFLMVFVHFLYSCNSGKQTGNPDSTQITHDNITPEASIGDKPEYIDTIQAGDKKFLVSFVDKATYEQYPAYQLSGDTSETNALSKTTDVKRVGQQLEFHLANGGQKIRTNNSEDDDAYVLYRYAGYYPALHRHGIFTTYYEADGFELLNPDNGDTLYTWTAPIISPDKKYFLCPSMDIEAGFNPNGFQLFEINNKDIRLVGAPELTEYGIDEVRWVDNKTLVAVYQTHEDIANDHKRYVKLVMQ</sequence>
<dbReference type="PROSITE" id="PS51257">
    <property type="entry name" value="PROKAR_LIPOPROTEIN"/>
    <property type="match status" value="1"/>
</dbReference>
<evidence type="ECO:0000313" key="1">
    <source>
        <dbReference type="EMBL" id="NLR64091.1"/>
    </source>
</evidence>
<dbReference type="RefSeq" id="WP_168870049.1">
    <property type="nucleotide sequence ID" value="NZ_JABAIA010000001.1"/>
</dbReference>
<reference evidence="1 2" key="1">
    <citation type="submission" date="2020-04" db="EMBL/GenBank/DDBJ databases">
        <authorList>
            <person name="Yin C."/>
        </authorList>
    </citation>
    <scope>NUCLEOTIDE SEQUENCE [LARGE SCALE GENOMIC DNA]</scope>
    <source>
        <strain evidence="1 2">Ae27</strain>
    </source>
</reference>
<dbReference type="AlphaFoldDB" id="A0A847RXN9"/>
<dbReference type="EMBL" id="JABAIA010000001">
    <property type="protein sequence ID" value="NLR64091.1"/>
    <property type="molecule type" value="Genomic_DNA"/>
</dbReference>
<keyword evidence="2" id="KW-1185">Reference proteome</keyword>
<evidence type="ECO:0000313" key="2">
    <source>
        <dbReference type="Proteomes" id="UP000570474"/>
    </source>
</evidence>
<protein>
    <submittedName>
        <fullName evidence="1">Uncharacterized protein</fullName>
    </submittedName>
</protein>
<comment type="caution">
    <text evidence="1">The sequence shown here is derived from an EMBL/GenBank/DDBJ whole genome shotgun (WGS) entry which is preliminary data.</text>
</comment>
<proteinExistence type="predicted"/>
<dbReference type="Proteomes" id="UP000570474">
    <property type="component" value="Unassembled WGS sequence"/>
</dbReference>
<organism evidence="1 2">
    <name type="scientific">Chitinophaga varians</name>
    <dbReference type="NCBI Taxonomy" id="2202339"/>
    <lineage>
        <taxon>Bacteria</taxon>
        <taxon>Pseudomonadati</taxon>
        <taxon>Bacteroidota</taxon>
        <taxon>Chitinophagia</taxon>
        <taxon>Chitinophagales</taxon>
        <taxon>Chitinophagaceae</taxon>
        <taxon>Chitinophaga</taxon>
    </lineage>
</organism>
<name>A0A847RXN9_9BACT</name>
<accession>A0A847RXN9</accession>
<gene>
    <name evidence="1" type="ORF">HGH92_07220</name>
</gene>